<dbReference type="EMBL" id="CP045997">
    <property type="protein sequence ID" value="QHV96563.1"/>
    <property type="molecule type" value="Genomic_DNA"/>
</dbReference>
<dbReference type="RefSeq" id="WP_162386969.1">
    <property type="nucleotide sequence ID" value="NZ_CP045997.1"/>
</dbReference>
<organism evidence="1 2">
    <name type="scientific">Spirosoma endbachense</name>
    <dbReference type="NCBI Taxonomy" id="2666025"/>
    <lineage>
        <taxon>Bacteria</taxon>
        <taxon>Pseudomonadati</taxon>
        <taxon>Bacteroidota</taxon>
        <taxon>Cytophagia</taxon>
        <taxon>Cytophagales</taxon>
        <taxon>Cytophagaceae</taxon>
        <taxon>Spirosoma</taxon>
    </lineage>
</organism>
<dbReference type="Proteomes" id="UP000464577">
    <property type="component" value="Chromosome"/>
</dbReference>
<name>A0A6P1VU02_9BACT</name>
<reference evidence="1 2" key="1">
    <citation type="submission" date="2019-11" db="EMBL/GenBank/DDBJ databases">
        <title>Spirosoma endbachense sp. nov., isolated from a natural salt meadow.</title>
        <authorList>
            <person name="Rojas J."/>
            <person name="Ambika Manirajan B."/>
            <person name="Ratering S."/>
            <person name="Suarez C."/>
            <person name="Geissler-Plaum R."/>
            <person name="Schnell S."/>
        </authorList>
    </citation>
    <scope>NUCLEOTIDE SEQUENCE [LARGE SCALE GENOMIC DNA]</scope>
    <source>
        <strain evidence="1 2">I-24</strain>
    </source>
</reference>
<evidence type="ECO:0000313" key="1">
    <source>
        <dbReference type="EMBL" id="QHV96563.1"/>
    </source>
</evidence>
<gene>
    <name evidence="1" type="ORF">GJR95_16765</name>
</gene>
<accession>A0A6P1VU02</accession>
<protein>
    <submittedName>
        <fullName evidence="1">Uncharacterized protein</fullName>
    </submittedName>
</protein>
<keyword evidence="2" id="KW-1185">Reference proteome</keyword>
<dbReference type="KEGG" id="senf:GJR95_16765"/>
<sequence>MRQTILDQIATALANCKKHFIREQDIQFYLYTYFLQSGNYDNVFYEYHVPSELMPPYLWNDVHNIYIDIVLEKNNEFYPIEIKYKTTKEKLSHLVFGQNVNVLLGHHGAQNIGCYDFWKDIKRIEYFEEVFHFVKRGIVIFASNDPSYMKPPRNTTIGYAPFSIHQGRNVAAGTQLNWNGAGSTANGRPGFTVNHDYTISWIKLPFQHHYYILA</sequence>
<proteinExistence type="predicted"/>
<dbReference type="AlphaFoldDB" id="A0A6P1VU02"/>
<evidence type="ECO:0000313" key="2">
    <source>
        <dbReference type="Proteomes" id="UP000464577"/>
    </source>
</evidence>